<evidence type="ECO:0000259" key="1">
    <source>
        <dbReference type="SMART" id="SM00460"/>
    </source>
</evidence>
<dbReference type="eggNOG" id="COG1305">
    <property type="taxonomic scope" value="Bacteria"/>
</dbReference>
<gene>
    <name evidence="2" type="ORF">ADIMK_4141</name>
</gene>
<protein>
    <submittedName>
        <fullName evidence="2">Protein containing transglutaminase-like domain, putative cysteine protease</fullName>
    </submittedName>
</protein>
<dbReference type="PATRIC" id="fig|1232683.4.peg.4072"/>
<dbReference type="OrthoDB" id="5438043at2"/>
<sequence length="295" mass="33560">MIYRIRHVTRYEYKTPVTLCYNRAHLLPRDTARQQCLSTQIRITPTPVYSVRREDFYSNLYYYFSIQEPHTSLEIDVSSQIRILQPTLNFDLDIGNSCARARELMQAAVDEETLLAREFCLDSPMIRRNDAVREYALPSFDEDRPLLSAVRELTSRIYQDFKYDPGFSTVATPLNEVLEHRRGVCQDFAHLAIACLRSLGFAARYISGYLETLPPPGQTKLVGSDASHAWFAVYSPGEGWFEFDPTNDNIPSEQHITTALGRDYGDVTPLRGVIFDGGSAQKLEVSVDVTAMPEP</sequence>
<organism evidence="2 3">
    <name type="scientific">Marinobacterium lacunae</name>
    <dbReference type="NCBI Taxonomy" id="1232683"/>
    <lineage>
        <taxon>Bacteria</taxon>
        <taxon>Pseudomonadati</taxon>
        <taxon>Pseudomonadota</taxon>
        <taxon>Gammaproteobacteria</taxon>
        <taxon>Oceanospirillales</taxon>
        <taxon>Oceanospirillaceae</taxon>
        <taxon>Marinobacterium</taxon>
    </lineage>
</organism>
<keyword evidence="2" id="KW-0378">Hydrolase</keyword>
<dbReference type="AlphaFoldDB" id="A0A081FT29"/>
<keyword evidence="2" id="KW-0645">Protease</keyword>
<dbReference type="Gene3D" id="3.10.620.30">
    <property type="match status" value="1"/>
</dbReference>
<dbReference type="SMART" id="SM00460">
    <property type="entry name" value="TGc"/>
    <property type="match status" value="1"/>
</dbReference>
<proteinExistence type="predicted"/>
<comment type="caution">
    <text evidence="2">The sequence shown here is derived from an EMBL/GenBank/DDBJ whole genome shotgun (WGS) entry which is preliminary data.</text>
</comment>
<dbReference type="InterPro" id="IPR013589">
    <property type="entry name" value="Bac_transglu_N"/>
</dbReference>
<dbReference type="Pfam" id="PF08379">
    <property type="entry name" value="Bact_transglu_N"/>
    <property type="match status" value="1"/>
</dbReference>
<dbReference type="RefSeq" id="WP_036192368.1">
    <property type="nucleotide sequence ID" value="NZ_JMQN01000063.1"/>
</dbReference>
<dbReference type="GO" id="GO:0008233">
    <property type="term" value="F:peptidase activity"/>
    <property type="evidence" value="ECO:0007669"/>
    <property type="project" value="UniProtKB-KW"/>
</dbReference>
<dbReference type="STRING" id="1232683.ADIMK_4141"/>
<dbReference type="PANTHER" id="PTHR33490:SF7">
    <property type="entry name" value="BLR2979 PROTEIN"/>
    <property type="match status" value="1"/>
</dbReference>
<dbReference type="SUPFAM" id="SSF54001">
    <property type="entry name" value="Cysteine proteinases"/>
    <property type="match status" value="1"/>
</dbReference>
<dbReference type="EMBL" id="JMQN01000063">
    <property type="protein sequence ID" value="KEA61684.1"/>
    <property type="molecule type" value="Genomic_DNA"/>
</dbReference>
<accession>A0A081FT29</accession>
<dbReference type="Pfam" id="PF01841">
    <property type="entry name" value="Transglut_core"/>
    <property type="match status" value="1"/>
</dbReference>
<feature type="domain" description="Transglutaminase-like" evidence="1">
    <location>
        <begin position="177"/>
        <end position="247"/>
    </location>
</feature>
<dbReference type="GO" id="GO:0006508">
    <property type="term" value="P:proteolysis"/>
    <property type="evidence" value="ECO:0007669"/>
    <property type="project" value="UniProtKB-KW"/>
</dbReference>
<evidence type="ECO:0000313" key="3">
    <source>
        <dbReference type="Proteomes" id="UP000028252"/>
    </source>
</evidence>
<dbReference type="InterPro" id="IPR002931">
    <property type="entry name" value="Transglutaminase-like"/>
</dbReference>
<name>A0A081FT29_9GAMM</name>
<evidence type="ECO:0000313" key="2">
    <source>
        <dbReference type="EMBL" id="KEA61684.1"/>
    </source>
</evidence>
<reference evidence="2 3" key="1">
    <citation type="submission" date="2014-04" db="EMBL/GenBank/DDBJ databases">
        <title>Marinobacterium kochiensis sp. nov., isolated from sediment sample collected from Kochi backwaters in Kerala, India.</title>
        <authorList>
            <person name="Singh A."/>
            <person name="Pinnaka A.K."/>
        </authorList>
    </citation>
    <scope>NUCLEOTIDE SEQUENCE [LARGE SCALE GENOMIC DNA]</scope>
    <source>
        <strain evidence="2 3">AK27</strain>
    </source>
</reference>
<keyword evidence="3" id="KW-1185">Reference proteome</keyword>
<dbReference type="InterPro" id="IPR038765">
    <property type="entry name" value="Papain-like_cys_pep_sf"/>
</dbReference>
<dbReference type="PANTHER" id="PTHR33490">
    <property type="entry name" value="BLR5614 PROTEIN-RELATED"/>
    <property type="match status" value="1"/>
</dbReference>
<dbReference type="Proteomes" id="UP000028252">
    <property type="component" value="Unassembled WGS sequence"/>
</dbReference>